<organism evidence="2 3">
    <name type="scientific">Caproicibacter fermentans</name>
    <dbReference type="NCBI Taxonomy" id="2576756"/>
    <lineage>
        <taxon>Bacteria</taxon>
        <taxon>Bacillati</taxon>
        <taxon>Bacillota</taxon>
        <taxon>Clostridia</taxon>
        <taxon>Eubacteriales</taxon>
        <taxon>Acutalibacteraceae</taxon>
        <taxon>Caproicibacter</taxon>
    </lineage>
</organism>
<dbReference type="SUPFAM" id="SSF51182">
    <property type="entry name" value="RmlC-like cupins"/>
    <property type="match status" value="1"/>
</dbReference>
<dbReference type="EC" id="5.3.2.3" evidence="2"/>
<sequence>MITNTKMISFQDHSGELGHLVAIEGNRDVPFEIKRVYYITGVPEHVTRGFHSHRKLEQVLLCLNGEVKIRVKTPQEEETVVLNDPSKGLFIGHMVWREMFDFTPGAVLMVLASEYYIEDDYIRDYGQYSAEANNFFKE</sequence>
<dbReference type="RefSeq" id="WP_156989829.1">
    <property type="nucleotide sequence ID" value="NZ_VWXL01000018.1"/>
</dbReference>
<dbReference type="Proteomes" id="UP000469440">
    <property type="component" value="Unassembled WGS sequence"/>
</dbReference>
<feature type="domain" description="Sugar 3,4-ketoisomerase QdtA cupin" evidence="1">
    <location>
        <begin position="4"/>
        <end position="131"/>
    </location>
</feature>
<proteinExistence type="predicted"/>
<dbReference type="CDD" id="cd20292">
    <property type="entry name" value="cupin_QdtA-like"/>
    <property type="match status" value="1"/>
</dbReference>
<accession>A0A6N8HWU4</accession>
<name>A0A6N8HWU4_9FIRM</name>
<dbReference type="Gene3D" id="2.60.120.10">
    <property type="entry name" value="Jelly Rolls"/>
    <property type="match status" value="1"/>
</dbReference>
<dbReference type="GO" id="GO:0016853">
    <property type="term" value="F:isomerase activity"/>
    <property type="evidence" value="ECO:0007669"/>
    <property type="project" value="UniProtKB-KW"/>
</dbReference>
<keyword evidence="3" id="KW-1185">Reference proteome</keyword>
<dbReference type="EMBL" id="VWXL01000018">
    <property type="protein sequence ID" value="MVB10065.1"/>
    <property type="molecule type" value="Genomic_DNA"/>
</dbReference>
<dbReference type="InterPro" id="IPR014710">
    <property type="entry name" value="RmlC-like_jellyroll"/>
</dbReference>
<dbReference type="Pfam" id="PF05523">
    <property type="entry name" value="FdtA"/>
    <property type="match status" value="1"/>
</dbReference>
<keyword evidence="2" id="KW-0413">Isomerase</keyword>
<reference evidence="2 3" key="1">
    <citation type="submission" date="2019-09" db="EMBL/GenBank/DDBJ databases">
        <title>Genome sequence of Clostridium sp. EA1.</title>
        <authorList>
            <person name="Poehlein A."/>
            <person name="Bengelsdorf F.R."/>
            <person name="Daniel R."/>
        </authorList>
    </citation>
    <scope>NUCLEOTIDE SEQUENCE [LARGE SCALE GENOMIC DNA]</scope>
    <source>
        <strain evidence="2 3">EA1</strain>
    </source>
</reference>
<gene>
    <name evidence="2" type="primary">fdtA</name>
    <name evidence="2" type="ORF">CAFE_07380</name>
</gene>
<dbReference type="AlphaFoldDB" id="A0A6N8HWU4"/>
<evidence type="ECO:0000313" key="3">
    <source>
        <dbReference type="Proteomes" id="UP000469440"/>
    </source>
</evidence>
<dbReference type="InterPro" id="IPR008894">
    <property type="entry name" value="QdtA_cupin_dom"/>
</dbReference>
<evidence type="ECO:0000313" key="2">
    <source>
        <dbReference type="EMBL" id="MVB10065.1"/>
    </source>
</evidence>
<evidence type="ECO:0000259" key="1">
    <source>
        <dbReference type="Pfam" id="PF05523"/>
    </source>
</evidence>
<comment type="caution">
    <text evidence="2">The sequence shown here is derived from an EMBL/GenBank/DDBJ whole genome shotgun (WGS) entry which is preliminary data.</text>
</comment>
<protein>
    <submittedName>
        <fullName evidence="2">TDP-4-oxo-6-deoxy-alpha-D-glucose-3, 4-oxoisomerase</fullName>
        <ecNumber evidence="2">5.3.2.3</ecNumber>
    </submittedName>
</protein>
<dbReference type="InterPro" id="IPR011051">
    <property type="entry name" value="RmlC_Cupin_sf"/>
</dbReference>
<dbReference type="OrthoDB" id="9795206at2"/>